<evidence type="ECO:0000313" key="2">
    <source>
        <dbReference type="EMBL" id="NVO78953.1"/>
    </source>
</evidence>
<gene>
    <name evidence="2" type="ORF">HV832_14075</name>
</gene>
<feature type="transmembrane region" description="Helical" evidence="1">
    <location>
        <begin position="17"/>
        <end position="35"/>
    </location>
</feature>
<sequence length="52" mass="5866">MYNTAANVSGAGQPEYFIQYLLLGLICLILLVLIVKPKKSHRNETTKEDTEQ</sequence>
<dbReference type="EMBL" id="JABXYJ010000008">
    <property type="protein sequence ID" value="NVO78953.1"/>
    <property type="molecule type" value="Genomic_DNA"/>
</dbReference>
<keyword evidence="1" id="KW-0472">Membrane</keyword>
<protein>
    <submittedName>
        <fullName evidence="2">Uncharacterized protein</fullName>
    </submittedName>
</protein>
<keyword evidence="1" id="KW-1133">Transmembrane helix</keyword>
<name>A0A850QNK1_9BURK</name>
<comment type="caution">
    <text evidence="2">The sequence shown here is derived from an EMBL/GenBank/DDBJ whole genome shotgun (WGS) entry which is preliminary data.</text>
</comment>
<dbReference type="RefSeq" id="WP_176804488.1">
    <property type="nucleotide sequence ID" value="NZ_JABXYJ010000008.1"/>
</dbReference>
<proteinExistence type="predicted"/>
<evidence type="ECO:0000313" key="3">
    <source>
        <dbReference type="Proteomes" id="UP000588051"/>
    </source>
</evidence>
<keyword evidence="1" id="KW-0812">Transmembrane</keyword>
<dbReference type="AlphaFoldDB" id="A0A850QNK1"/>
<reference evidence="2 3" key="1">
    <citation type="submission" date="2020-06" db="EMBL/GenBank/DDBJ databases">
        <authorList>
            <person name="Qiu C."/>
            <person name="Liu Z."/>
        </authorList>
    </citation>
    <scope>NUCLEOTIDE SEQUENCE [LARGE SCALE GENOMIC DNA]</scope>
    <source>
        <strain evidence="2 3">EM 1</strain>
    </source>
</reference>
<dbReference type="Proteomes" id="UP000588051">
    <property type="component" value="Unassembled WGS sequence"/>
</dbReference>
<evidence type="ECO:0000256" key="1">
    <source>
        <dbReference type="SAM" id="Phobius"/>
    </source>
</evidence>
<keyword evidence="3" id="KW-1185">Reference proteome</keyword>
<organism evidence="2 3">
    <name type="scientific">Undibacterium oligocarboniphilum</name>
    <dbReference type="NCBI Taxonomy" id="666702"/>
    <lineage>
        <taxon>Bacteria</taxon>
        <taxon>Pseudomonadati</taxon>
        <taxon>Pseudomonadota</taxon>
        <taxon>Betaproteobacteria</taxon>
        <taxon>Burkholderiales</taxon>
        <taxon>Oxalobacteraceae</taxon>
        <taxon>Undibacterium</taxon>
    </lineage>
</organism>
<accession>A0A850QNK1</accession>